<evidence type="ECO:0000313" key="2">
    <source>
        <dbReference type="Proteomes" id="UP001287356"/>
    </source>
</evidence>
<dbReference type="Proteomes" id="UP001287356">
    <property type="component" value="Unassembled WGS sequence"/>
</dbReference>
<dbReference type="EMBL" id="JAULSN010000003">
    <property type="protein sequence ID" value="KAK3376337.1"/>
    <property type="molecule type" value="Genomic_DNA"/>
</dbReference>
<accession>A0AAE0KHH2</accession>
<comment type="caution">
    <text evidence="1">The sequence shown here is derived from an EMBL/GenBank/DDBJ whole genome shotgun (WGS) entry which is preliminary data.</text>
</comment>
<protein>
    <submittedName>
        <fullName evidence="1">Uncharacterized protein</fullName>
    </submittedName>
</protein>
<reference evidence="1" key="1">
    <citation type="journal article" date="2023" name="Mol. Phylogenet. Evol.">
        <title>Genome-scale phylogeny and comparative genomics of the fungal order Sordariales.</title>
        <authorList>
            <person name="Hensen N."/>
            <person name="Bonometti L."/>
            <person name="Westerberg I."/>
            <person name="Brannstrom I.O."/>
            <person name="Guillou S."/>
            <person name="Cros-Aarteil S."/>
            <person name="Calhoun S."/>
            <person name="Haridas S."/>
            <person name="Kuo A."/>
            <person name="Mondo S."/>
            <person name="Pangilinan J."/>
            <person name="Riley R."/>
            <person name="LaButti K."/>
            <person name="Andreopoulos B."/>
            <person name="Lipzen A."/>
            <person name="Chen C."/>
            <person name="Yan M."/>
            <person name="Daum C."/>
            <person name="Ng V."/>
            <person name="Clum A."/>
            <person name="Steindorff A."/>
            <person name="Ohm R.A."/>
            <person name="Martin F."/>
            <person name="Silar P."/>
            <person name="Natvig D.O."/>
            <person name="Lalanne C."/>
            <person name="Gautier V."/>
            <person name="Ament-Velasquez S.L."/>
            <person name="Kruys A."/>
            <person name="Hutchinson M.I."/>
            <person name="Powell A.J."/>
            <person name="Barry K."/>
            <person name="Miller A.N."/>
            <person name="Grigoriev I.V."/>
            <person name="Debuchy R."/>
            <person name="Gladieux P."/>
            <person name="Hiltunen Thoren M."/>
            <person name="Johannesson H."/>
        </authorList>
    </citation>
    <scope>NUCLEOTIDE SEQUENCE</scope>
    <source>
        <strain evidence="1">CBS 958.72</strain>
    </source>
</reference>
<reference evidence="1" key="2">
    <citation type="submission" date="2023-06" db="EMBL/GenBank/DDBJ databases">
        <authorList>
            <consortium name="Lawrence Berkeley National Laboratory"/>
            <person name="Haridas S."/>
            <person name="Hensen N."/>
            <person name="Bonometti L."/>
            <person name="Westerberg I."/>
            <person name="Brannstrom I.O."/>
            <person name="Guillou S."/>
            <person name="Cros-Aarteil S."/>
            <person name="Calhoun S."/>
            <person name="Kuo A."/>
            <person name="Mondo S."/>
            <person name="Pangilinan J."/>
            <person name="Riley R."/>
            <person name="Labutti K."/>
            <person name="Andreopoulos B."/>
            <person name="Lipzen A."/>
            <person name="Chen C."/>
            <person name="Yanf M."/>
            <person name="Daum C."/>
            <person name="Ng V."/>
            <person name="Clum A."/>
            <person name="Steindorff A."/>
            <person name="Ohm R."/>
            <person name="Martin F."/>
            <person name="Silar P."/>
            <person name="Natvig D."/>
            <person name="Lalanne C."/>
            <person name="Gautier V."/>
            <person name="Ament-Velasquez S.L."/>
            <person name="Kruys A."/>
            <person name="Hutchinson M.I."/>
            <person name="Powell A.J."/>
            <person name="Barry K."/>
            <person name="Miller A.N."/>
            <person name="Grigoriev I.V."/>
            <person name="Debuchy R."/>
            <person name="Gladieux P."/>
            <person name="Thoren M.H."/>
            <person name="Johannesson H."/>
        </authorList>
    </citation>
    <scope>NUCLEOTIDE SEQUENCE</scope>
    <source>
        <strain evidence="1">CBS 958.72</strain>
    </source>
</reference>
<keyword evidence="2" id="KW-1185">Reference proteome</keyword>
<dbReference type="AlphaFoldDB" id="A0AAE0KHH2"/>
<gene>
    <name evidence="1" type="ORF">B0T24DRAFT_218117</name>
</gene>
<organism evidence="1 2">
    <name type="scientific">Lasiosphaeria ovina</name>
    <dbReference type="NCBI Taxonomy" id="92902"/>
    <lineage>
        <taxon>Eukaryota</taxon>
        <taxon>Fungi</taxon>
        <taxon>Dikarya</taxon>
        <taxon>Ascomycota</taxon>
        <taxon>Pezizomycotina</taxon>
        <taxon>Sordariomycetes</taxon>
        <taxon>Sordariomycetidae</taxon>
        <taxon>Sordariales</taxon>
        <taxon>Lasiosphaeriaceae</taxon>
        <taxon>Lasiosphaeria</taxon>
    </lineage>
</organism>
<name>A0AAE0KHH2_9PEZI</name>
<evidence type="ECO:0000313" key="1">
    <source>
        <dbReference type="EMBL" id="KAK3376337.1"/>
    </source>
</evidence>
<proteinExistence type="predicted"/>
<sequence>MPSNSLTTGDPLSLRHSGCSKGSARIRISVGIFRGLVGYMKTLFTCILDRSSQTIQCSVKPDHVQQVNGQRDGGAVVRLRAVGGERRDLLSRVRGSPIVADEREVESVDLERVAARGLTGTPAETPWTTVWLKHRSGMVDLTGVPVRVWASMVRVESKAGQQKRTCDERI</sequence>